<dbReference type="InterPro" id="IPR052655">
    <property type="entry name" value="AKNA_Centrosome-Trans_reg"/>
</dbReference>
<feature type="region of interest" description="Disordered" evidence="2">
    <location>
        <begin position="625"/>
        <end position="644"/>
    </location>
</feature>
<feature type="compositionally biased region" description="Basic and acidic residues" evidence="2">
    <location>
        <begin position="1035"/>
        <end position="1045"/>
    </location>
</feature>
<feature type="compositionally biased region" description="Basic and acidic residues" evidence="2">
    <location>
        <begin position="1082"/>
        <end position="1091"/>
    </location>
</feature>
<dbReference type="Proteomes" id="UP000245119">
    <property type="component" value="Linkage Group LG11"/>
</dbReference>
<feature type="compositionally biased region" description="Basic and acidic residues" evidence="2">
    <location>
        <begin position="381"/>
        <end position="395"/>
    </location>
</feature>
<feature type="compositionally biased region" description="Basic residues" evidence="2">
    <location>
        <begin position="1867"/>
        <end position="1877"/>
    </location>
</feature>
<feature type="compositionally biased region" description="Polar residues" evidence="2">
    <location>
        <begin position="1068"/>
        <end position="1081"/>
    </location>
</feature>
<feature type="compositionally biased region" description="Polar residues" evidence="2">
    <location>
        <begin position="1459"/>
        <end position="1468"/>
    </location>
</feature>
<feature type="region of interest" description="Disordered" evidence="2">
    <location>
        <begin position="917"/>
        <end position="1517"/>
    </location>
</feature>
<feature type="compositionally biased region" description="Polar residues" evidence="2">
    <location>
        <begin position="631"/>
        <end position="644"/>
    </location>
</feature>
<feature type="region of interest" description="Disordered" evidence="2">
    <location>
        <begin position="786"/>
        <end position="843"/>
    </location>
</feature>
<feature type="compositionally biased region" description="Basic and acidic residues" evidence="2">
    <location>
        <begin position="975"/>
        <end position="986"/>
    </location>
</feature>
<feature type="compositionally biased region" description="Basic and acidic residues" evidence="2">
    <location>
        <begin position="1333"/>
        <end position="1344"/>
    </location>
</feature>
<feature type="region of interest" description="Disordered" evidence="2">
    <location>
        <begin position="304"/>
        <end position="434"/>
    </location>
</feature>
<protein>
    <recommendedName>
        <fullName evidence="5">AKNA domain-containing protein</fullName>
    </recommendedName>
</protein>
<evidence type="ECO:0000256" key="2">
    <source>
        <dbReference type="SAM" id="MobiDB-lite"/>
    </source>
</evidence>
<dbReference type="PANTHER" id="PTHR21510">
    <property type="entry name" value="AKNA DOMAIN-CONTAINING PROTEIN"/>
    <property type="match status" value="1"/>
</dbReference>
<organism evidence="3 4">
    <name type="scientific">Pomacea canaliculata</name>
    <name type="common">Golden apple snail</name>
    <dbReference type="NCBI Taxonomy" id="400727"/>
    <lineage>
        <taxon>Eukaryota</taxon>
        <taxon>Metazoa</taxon>
        <taxon>Spiralia</taxon>
        <taxon>Lophotrochozoa</taxon>
        <taxon>Mollusca</taxon>
        <taxon>Gastropoda</taxon>
        <taxon>Caenogastropoda</taxon>
        <taxon>Architaenioglossa</taxon>
        <taxon>Ampullarioidea</taxon>
        <taxon>Ampullariidae</taxon>
        <taxon>Pomacea</taxon>
    </lineage>
</organism>
<feature type="compositionally biased region" description="Polar residues" evidence="2">
    <location>
        <begin position="411"/>
        <end position="434"/>
    </location>
</feature>
<evidence type="ECO:0000256" key="1">
    <source>
        <dbReference type="SAM" id="Coils"/>
    </source>
</evidence>
<comment type="caution">
    <text evidence="3">The sequence shown here is derived from an EMBL/GenBank/DDBJ whole genome shotgun (WGS) entry which is preliminary data.</text>
</comment>
<feature type="compositionally biased region" description="Basic residues" evidence="2">
    <location>
        <begin position="1822"/>
        <end position="1832"/>
    </location>
</feature>
<keyword evidence="1" id="KW-0175">Coiled coil</keyword>
<feature type="compositionally biased region" description="Low complexity" evidence="2">
    <location>
        <begin position="1116"/>
        <end position="1127"/>
    </location>
</feature>
<feature type="compositionally biased region" description="Low complexity" evidence="2">
    <location>
        <begin position="1609"/>
        <end position="1636"/>
    </location>
</feature>
<feature type="compositionally biased region" description="Pro residues" evidence="2">
    <location>
        <begin position="1494"/>
        <end position="1503"/>
    </location>
</feature>
<feature type="region of interest" description="Disordered" evidence="2">
    <location>
        <begin position="1818"/>
        <end position="1908"/>
    </location>
</feature>
<evidence type="ECO:0000313" key="3">
    <source>
        <dbReference type="EMBL" id="PVD22279.1"/>
    </source>
</evidence>
<feature type="compositionally biased region" description="Polar residues" evidence="2">
    <location>
        <begin position="361"/>
        <end position="379"/>
    </location>
</feature>
<sequence length="1952" mass="218683">MALAAISDDFDLDDCGILRDSVTSAELLIDDDGILQDDINVFKHVAGTGGQGTDSGFGGDKQSSTSTIQHLQASFDEDLAPIGDESINISDFEASRDDLDSIGGDLDGHREGKSRFYHKSKNLSLEVDTPGSTLEHPPDFKREVLSQQKLWGKNENRSEDKNLFTDDYYQQLRELGVLVEGADFSKDESFNDESEMLEGQMSQEPGDYDDHRDLIGEYLQEQYDRELAEQEETESHSRVRSYEMSEAQVGRHSRASSAPTISGRSFPEISPEDAGIILSESQQTENEDEIFLINNQLLPASKLKAQKLPVTPSTQGSRPGSRTGSRPGSRTGSRPSSRLSTVGSRSNTPQSIDSRGGGDSLRQTFQNHLQQPSSRQIHSPDTCHHEMPFSHEEQVVSRSETNTPHRRRTDSMTSENMSAASPSKSTISKARSQESFFELDRQQAVSAEKGHKRLLPTPSISDVNESFKIRSKSKSVSNISQRSGPVKPTHMSISEIDRMATEEGGISIGEQSDEMLKKLEGELSTQLKQESVRRKQATELVQQLQKEYDMLLSKYALAELTIDQMRLGARITLHANSPTPISTHAGMVSSGTGAHKGQIMQLAPPPVQKAVVDHFSPTPANTVLLPKSAGAKNSDQHTNSGSQTEKAMTFGSAAIGVGEDSSRPGEPVFRTENRVGNRTSVPPETVKLNLQTQASSLDDRLSHFYTLLEEQHLTLEEQEQVFDNIRTDHDKLRRAYLQAKEDYNVLRRSGASLPNTEFDANKELEGQLFRLGMRFDEIHERVDSNLKEKSMRRHPFQANRHANDDDSDQGNNTDNQDINRGSEQAKDGMQLAVSESETGDEQQFEKRAQFLHDEYKALMDRYRRLKQMSETPEREKETDSLVRKLKDICNEMPDMFRLPPELQKRWERLQIRDQRRSPVLSSMTQQQKKTGDVVGGTVPSREIGGSRDMSPLPRGLGTPVMGDHTINAYGLNQHGGRDMTGDDNFRRSLSSLAGSHSSMASPRDNDSAAGRSSAPFSPHHRELMSPSSADGAAALRDKESYDPRMPRPHQHKHGFHDPKLTKLPDRGSYSSLPDSGISDQEQQTKDRHHNDALANLPGPGKFKQMTRQRGADDVDSGFVGSVVGSEVLQNQSHDQAERPLRLQDRRIDQNPNRSFLNSSGSTSTIATSAGSSRRSSLKQNLPSKHSSTATGMVNRSVSHSTDQSYDGELDESTVSEVRAKVLQPRDVPTKERYSVNPLKLQLSESVPGHKSKGKDESVEKSQSVQESTFEDTKNEETDEDFSTSGPEESAARVYKSVEITREQHIQATQHETASLRPSTPRRPPTPYQLEQSQENHVEDADKKRNGLQQQKMHPAKTLKSHVTSDNELHSMSKLRQMHRSQTPPVQMQQDQQRPQSRGEPTTDLYHTRGQRGHNSDETKVISEPVRRSSYEGRRENQRQDSRVEDVGISTDTDVRSDVTRGSSVNSSRLRALQEEIERLKEGVKQANEKASNPPQFPPPPPPPERQDPEYYDPFDDPYGFMRMPRRRANSFSGGRVRDYDEWYWTLPNERRNEDGDIPLGYAAADSFNRRAHGQRDTHEASHRLKHRVPRRRASYMQPKTVDAGGGVDGEAAPGMTSEPTAQGAQGAQSAAPSQTARSMPLRGHPPPPHITDPQALFNYYVPTRNNIQPAYMPSATKTNHTVPPSSSQTNMADVHASAVTYQPQRRASDSQQRLRKEPWYTIRRDPRHLSGGEYVPVYSHQPARPEYQQAATSQSYMAPNTYYAAYPVVGGVATAHGNVGHSYWTEVCPLCGGPGGHIHEEDVEPVYGYAADDFATEGQYRGRTRQRSKSRSQRYTPERSSSQNQYLVREYREAASDDSDLEEATFHRRNRSKSRSRSHSETRSSSRHRHSRRYRRRRDQSPDLLDSDENVDLNESLVLSEDISRLTKRMLGTVHGELVKSRSKPDFGSSYW</sequence>
<evidence type="ECO:0008006" key="5">
    <source>
        <dbReference type="Google" id="ProtNLM"/>
    </source>
</evidence>
<reference evidence="3 4" key="1">
    <citation type="submission" date="2018-04" db="EMBL/GenBank/DDBJ databases">
        <title>The genome of golden apple snail Pomacea canaliculata provides insight into stress tolerance and invasive adaptation.</title>
        <authorList>
            <person name="Liu C."/>
            <person name="Liu B."/>
            <person name="Ren Y."/>
            <person name="Zhang Y."/>
            <person name="Wang H."/>
            <person name="Li S."/>
            <person name="Jiang F."/>
            <person name="Yin L."/>
            <person name="Zhang G."/>
            <person name="Qian W."/>
            <person name="Fan W."/>
        </authorList>
    </citation>
    <scope>NUCLEOTIDE SEQUENCE [LARGE SCALE GENOMIC DNA]</scope>
    <source>
        <strain evidence="3">SZHN2017</strain>
        <tissue evidence="3">Muscle</tissue>
    </source>
</reference>
<feature type="compositionally biased region" description="Low complexity" evidence="2">
    <location>
        <begin position="313"/>
        <end position="338"/>
    </location>
</feature>
<gene>
    <name evidence="3" type="ORF">C0Q70_18087</name>
</gene>
<feature type="compositionally biased region" description="Low complexity" evidence="2">
    <location>
        <begin position="1158"/>
        <end position="1174"/>
    </location>
</feature>
<proteinExistence type="predicted"/>
<dbReference type="PANTHER" id="PTHR21510:SF13">
    <property type="entry name" value="AKNA DOMAIN-CONTAINING PROTEIN"/>
    <property type="match status" value="1"/>
</dbReference>
<feature type="compositionally biased region" description="Basic and acidic residues" evidence="2">
    <location>
        <begin position="1413"/>
        <end position="1445"/>
    </location>
</feature>
<feature type="region of interest" description="Disordered" evidence="2">
    <location>
        <begin position="194"/>
        <end position="269"/>
    </location>
</feature>
<feature type="compositionally biased region" description="Basic residues" evidence="2">
    <location>
        <begin position="1885"/>
        <end position="1898"/>
    </location>
</feature>
<accession>A0A2T7NM85</accession>
<feature type="compositionally biased region" description="Basic and acidic residues" evidence="2">
    <location>
        <begin position="1134"/>
        <end position="1148"/>
    </location>
</feature>
<feature type="compositionally biased region" description="Low complexity" evidence="2">
    <location>
        <begin position="1381"/>
        <end position="1395"/>
    </location>
</feature>
<feature type="compositionally biased region" description="Basic and acidic residues" evidence="2">
    <location>
        <begin position="222"/>
        <end position="243"/>
    </location>
</feature>
<feature type="region of interest" description="Disordered" evidence="2">
    <location>
        <begin position="655"/>
        <end position="681"/>
    </location>
</feature>
<feature type="compositionally biased region" description="Polar residues" evidence="2">
    <location>
        <begin position="1177"/>
        <end position="1204"/>
    </location>
</feature>
<dbReference type="EMBL" id="PZQS01000011">
    <property type="protein sequence ID" value="PVD22279.1"/>
    <property type="molecule type" value="Genomic_DNA"/>
</dbReference>
<feature type="compositionally biased region" description="Polar residues" evidence="2">
    <location>
        <begin position="339"/>
        <end position="353"/>
    </location>
</feature>
<evidence type="ECO:0000313" key="4">
    <source>
        <dbReference type="Proteomes" id="UP000245119"/>
    </source>
</evidence>
<feature type="region of interest" description="Disordered" evidence="2">
    <location>
        <begin position="1568"/>
        <end position="1648"/>
    </location>
</feature>
<feature type="compositionally biased region" description="Basic residues" evidence="2">
    <location>
        <begin position="1583"/>
        <end position="1593"/>
    </location>
</feature>
<name>A0A2T7NM85_POMCA</name>
<feature type="compositionally biased region" description="Basic and acidic residues" evidence="2">
    <location>
        <begin position="1471"/>
        <end position="1487"/>
    </location>
</feature>
<feature type="compositionally biased region" description="Polar residues" evidence="2">
    <location>
        <begin position="809"/>
        <end position="822"/>
    </location>
</feature>
<feature type="compositionally biased region" description="Low complexity" evidence="2">
    <location>
        <begin position="988"/>
        <end position="1001"/>
    </location>
</feature>
<keyword evidence="4" id="KW-1185">Reference proteome</keyword>
<feature type="coiled-coil region" evidence="1">
    <location>
        <begin position="527"/>
        <end position="561"/>
    </location>
</feature>
<feature type="compositionally biased region" description="Basic and acidic residues" evidence="2">
    <location>
        <begin position="1573"/>
        <end position="1582"/>
    </location>
</feature>
<dbReference type="OrthoDB" id="10035553at2759"/>
<feature type="compositionally biased region" description="Basic and acidic residues" evidence="2">
    <location>
        <begin position="1055"/>
        <end position="1065"/>
    </location>
</feature>
<feature type="compositionally biased region" description="Polar residues" evidence="2">
    <location>
        <begin position="919"/>
        <end position="928"/>
    </location>
</feature>